<dbReference type="Pfam" id="PF00112">
    <property type="entry name" value="Peptidase_C1"/>
    <property type="match status" value="1"/>
</dbReference>
<keyword evidence="3" id="KW-0378">Hydrolase</keyword>
<dbReference type="InterPro" id="IPR000668">
    <property type="entry name" value="Peptidase_C1A_C"/>
</dbReference>
<evidence type="ECO:0000313" key="7">
    <source>
        <dbReference type="Proteomes" id="UP000001593"/>
    </source>
</evidence>
<dbReference type="GO" id="GO:0008234">
    <property type="term" value="F:cysteine-type peptidase activity"/>
    <property type="evidence" value="ECO:0007669"/>
    <property type="project" value="UniProtKB-KW"/>
</dbReference>
<dbReference type="Gene3D" id="3.90.70.10">
    <property type="entry name" value="Cysteine proteinases"/>
    <property type="match status" value="1"/>
</dbReference>
<dbReference type="SUPFAM" id="SSF54001">
    <property type="entry name" value="Cysteine proteinases"/>
    <property type="match status" value="1"/>
</dbReference>
<keyword evidence="4" id="KW-0788">Thiol protease</keyword>
<dbReference type="MEROPS" id="C01.166"/>
<dbReference type="GO" id="GO:0006508">
    <property type="term" value="P:proteolysis"/>
    <property type="evidence" value="ECO:0007669"/>
    <property type="project" value="UniProtKB-KW"/>
</dbReference>
<feature type="non-terminal residue" evidence="6">
    <location>
        <position position="51"/>
    </location>
</feature>
<dbReference type="AlphaFoldDB" id="A7T5R7"/>
<evidence type="ECO:0000256" key="3">
    <source>
        <dbReference type="ARBA" id="ARBA00022801"/>
    </source>
</evidence>
<dbReference type="InterPro" id="IPR013128">
    <property type="entry name" value="Peptidase_C1A"/>
</dbReference>
<feature type="domain" description="Peptidase C1A papain C-terminal" evidence="5">
    <location>
        <begin position="1"/>
        <end position="51"/>
    </location>
</feature>
<sequence>IPESVDWRDKGVVTPVKNQGSCGSCWAFSTTGNIEGQYAIKTGKLVSLSEQ</sequence>
<evidence type="ECO:0000256" key="4">
    <source>
        <dbReference type="ARBA" id="ARBA00022807"/>
    </source>
</evidence>
<dbReference type="FunFam" id="3.90.70.10:FF:000776">
    <property type="entry name" value="Predicted protein"/>
    <property type="match status" value="1"/>
</dbReference>
<dbReference type="PANTHER" id="PTHR12411">
    <property type="entry name" value="CYSTEINE PROTEASE FAMILY C1-RELATED"/>
    <property type="match status" value="1"/>
</dbReference>
<evidence type="ECO:0000256" key="2">
    <source>
        <dbReference type="ARBA" id="ARBA00022670"/>
    </source>
</evidence>
<keyword evidence="2" id="KW-0645">Protease</keyword>
<name>A7T5R7_NEMVE</name>
<dbReference type="EMBL" id="DS471274">
    <property type="protein sequence ID" value="EDO28694.1"/>
    <property type="molecule type" value="Genomic_DNA"/>
</dbReference>
<evidence type="ECO:0000256" key="1">
    <source>
        <dbReference type="ARBA" id="ARBA00008455"/>
    </source>
</evidence>
<reference evidence="6 7" key="1">
    <citation type="journal article" date="2007" name="Science">
        <title>Sea anemone genome reveals ancestral eumetazoan gene repertoire and genomic organization.</title>
        <authorList>
            <person name="Putnam N.H."/>
            <person name="Srivastava M."/>
            <person name="Hellsten U."/>
            <person name="Dirks B."/>
            <person name="Chapman J."/>
            <person name="Salamov A."/>
            <person name="Terry A."/>
            <person name="Shapiro H."/>
            <person name="Lindquist E."/>
            <person name="Kapitonov V.V."/>
            <person name="Jurka J."/>
            <person name="Genikhovich G."/>
            <person name="Grigoriev I.V."/>
            <person name="Lucas S.M."/>
            <person name="Steele R.E."/>
            <person name="Finnerty J.R."/>
            <person name="Technau U."/>
            <person name="Martindale M.Q."/>
            <person name="Rokhsar D.S."/>
        </authorList>
    </citation>
    <scope>NUCLEOTIDE SEQUENCE [LARGE SCALE GENOMIC DNA]</scope>
    <source>
        <strain evidence="7">CH2 X CH6</strain>
    </source>
</reference>
<dbReference type="InterPro" id="IPR038765">
    <property type="entry name" value="Papain-like_cys_pep_sf"/>
</dbReference>
<dbReference type="InParanoid" id="A7T5R7"/>
<accession>A7T5R7</accession>
<comment type="similarity">
    <text evidence="1">Belongs to the peptidase C1 family.</text>
</comment>
<organism evidence="6 7">
    <name type="scientific">Nematostella vectensis</name>
    <name type="common">Starlet sea anemone</name>
    <dbReference type="NCBI Taxonomy" id="45351"/>
    <lineage>
        <taxon>Eukaryota</taxon>
        <taxon>Metazoa</taxon>
        <taxon>Cnidaria</taxon>
        <taxon>Anthozoa</taxon>
        <taxon>Hexacorallia</taxon>
        <taxon>Actiniaria</taxon>
        <taxon>Edwardsiidae</taxon>
        <taxon>Nematostella</taxon>
    </lineage>
</organism>
<dbReference type="HOGENOM" id="CLU_215147_0_0_1"/>
<feature type="non-terminal residue" evidence="6">
    <location>
        <position position="1"/>
    </location>
</feature>
<dbReference type="KEGG" id="nve:5499157"/>
<dbReference type="Proteomes" id="UP000001593">
    <property type="component" value="Unassembled WGS sequence"/>
</dbReference>
<keyword evidence="7" id="KW-1185">Reference proteome</keyword>
<dbReference type="PhylomeDB" id="A7T5R7"/>
<proteinExistence type="inferred from homology"/>
<evidence type="ECO:0000259" key="5">
    <source>
        <dbReference type="Pfam" id="PF00112"/>
    </source>
</evidence>
<dbReference type="PROSITE" id="PS00139">
    <property type="entry name" value="THIOL_PROTEASE_CYS"/>
    <property type="match status" value="1"/>
</dbReference>
<protein>
    <recommendedName>
        <fullName evidence="5">Peptidase C1A papain C-terminal domain-containing protein</fullName>
    </recommendedName>
</protein>
<dbReference type="InterPro" id="IPR000169">
    <property type="entry name" value="Pept_cys_AS"/>
</dbReference>
<dbReference type="STRING" id="45351.A7T5R7"/>
<evidence type="ECO:0000313" key="6">
    <source>
        <dbReference type="EMBL" id="EDO28694.1"/>
    </source>
</evidence>
<gene>
    <name evidence="6" type="ORF">NEMVEDRAFT_v1g68935</name>
</gene>
<dbReference type="eggNOG" id="KOG1542">
    <property type="taxonomic scope" value="Eukaryota"/>
</dbReference>